<dbReference type="Proteomes" id="UP000770015">
    <property type="component" value="Unassembled WGS sequence"/>
</dbReference>
<keyword evidence="2" id="KW-0732">Signal</keyword>
<feature type="compositionally biased region" description="Pro residues" evidence="1">
    <location>
        <begin position="174"/>
        <end position="202"/>
    </location>
</feature>
<accession>A0A9P8VF78</accession>
<feature type="signal peptide" evidence="2">
    <location>
        <begin position="1"/>
        <end position="22"/>
    </location>
</feature>
<evidence type="ECO:0000313" key="3">
    <source>
        <dbReference type="EMBL" id="KAH6691331.1"/>
    </source>
</evidence>
<proteinExistence type="predicted"/>
<keyword evidence="4" id="KW-1185">Reference proteome</keyword>
<sequence>MAVLSVISGFALACLFLTPVSCQQVTNYQQNLVLADCGIGDNPENITWSTSRQMNWYSGAIWASSNELNPATPDQVVELPYGDGKYPWNYQGASATMPNGDLWTVWIEDGTPEPQRAGRAESSREDGTDLICYTYRDRPISTSISNANTICVTAFVCNHRENGPTPWSSTGEAPPSPPQPPPPASELPPVPPPEPTSAPPPAEDPEPDLRTLRVATQFSPKPAMWLGTADTLIASIEIRNGFCDPNPVRNGLNSTVTFTCSIMNQTLDVYPLFLNAIRNLGSHSGPGGWFGSSTGLNPNATSDDRLRLPQTGSFVATDDDTGDLQGTFGWAVVNAPTMVSHCFACNNSYFDPEYDTAMSSAFVPMYPTYNRFVLQSKCTSPVVCR</sequence>
<dbReference type="OrthoDB" id="89086at2759"/>
<reference evidence="3" key="1">
    <citation type="journal article" date="2021" name="Nat. Commun.">
        <title>Genetic determinants of endophytism in the Arabidopsis root mycobiome.</title>
        <authorList>
            <person name="Mesny F."/>
            <person name="Miyauchi S."/>
            <person name="Thiergart T."/>
            <person name="Pickel B."/>
            <person name="Atanasova L."/>
            <person name="Karlsson M."/>
            <person name="Huettel B."/>
            <person name="Barry K.W."/>
            <person name="Haridas S."/>
            <person name="Chen C."/>
            <person name="Bauer D."/>
            <person name="Andreopoulos W."/>
            <person name="Pangilinan J."/>
            <person name="LaButti K."/>
            <person name="Riley R."/>
            <person name="Lipzen A."/>
            <person name="Clum A."/>
            <person name="Drula E."/>
            <person name="Henrissat B."/>
            <person name="Kohler A."/>
            <person name="Grigoriev I.V."/>
            <person name="Martin F.M."/>
            <person name="Hacquard S."/>
        </authorList>
    </citation>
    <scope>NUCLEOTIDE SEQUENCE</scope>
    <source>
        <strain evidence="3">MPI-SDFR-AT-0117</strain>
    </source>
</reference>
<feature type="chain" id="PRO_5040504669" evidence="2">
    <location>
        <begin position="23"/>
        <end position="385"/>
    </location>
</feature>
<evidence type="ECO:0000313" key="4">
    <source>
        <dbReference type="Proteomes" id="UP000770015"/>
    </source>
</evidence>
<evidence type="ECO:0000256" key="2">
    <source>
        <dbReference type="SAM" id="SignalP"/>
    </source>
</evidence>
<protein>
    <submittedName>
        <fullName evidence="3">Uncharacterized protein</fullName>
    </submittedName>
</protein>
<organism evidence="3 4">
    <name type="scientific">Plectosphaerella plurivora</name>
    <dbReference type="NCBI Taxonomy" id="936078"/>
    <lineage>
        <taxon>Eukaryota</taxon>
        <taxon>Fungi</taxon>
        <taxon>Dikarya</taxon>
        <taxon>Ascomycota</taxon>
        <taxon>Pezizomycotina</taxon>
        <taxon>Sordariomycetes</taxon>
        <taxon>Hypocreomycetidae</taxon>
        <taxon>Glomerellales</taxon>
        <taxon>Plectosphaerellaceae</taxon>
        <taxon>Plectosphaerella</taxon>
    </lineage>
</organism>
<comment type="caution">
    <text evidence="3">The sequence shown here is derived from an EMBL/GenBank/DDBJ whole genome shotgun (WGS) entry which is preliminary data.</text>
</comment>
<gene>
    <name evidence="3" type="ORF">F5X68DRAFT_188444</name>
</gene>
<dbReference type="AlphaFoldDB" id="A0A9P8VF78"/>
<name>A0A9P8VF78_9PEZI</name>
<evidence type="ECO:0000256" key="1">
    <source>
        <dbReference type="SAM" id="MobiDB-lite"/>
    </source>
</evidence>
<feature type="region of interest" description="Disordered" evidence="1">
    <location>
        <begin position="163"/>
        <end position="208"/>
    </location>
</feature>
<dbReference type="EMBL" id="JAGSXJ010000005">
    <property type="protein sequence ID" value="KAH6691331.1"/>
    <property type="molecule type" value="Genomic_DNA"/>
</dbReference>